<dbReference type="InterPro" id="IPR000182">
    <property type="entry name" value="GNAT_dom"/>
</dbReference>
<protein>
    <submittedName>
        <fullName evidence="2">GNAT family N-acetyltransferase</fullName>
    </submittedName>
</protein>
<evidence type="ECO:0000313" key="3">
    <source>
        <dbReference type="Proteomes" id="UP000632289"/>
    </source>
</evidence>
<dbReference type="AlphaFoldDB" id="A0A927EW90"/>
<accession>A0A927EW90</accession>
<evidence type="ECO:0000313" key="2">
    <source>
        <dbReference type="EMBL" id="MBD3931120.1"/>
    </source>
</evidence>
<sequence>MAPAHPAVPTSLCPRSACRADAAALEALSRPFVRSGALRPRPGAVYAAHAADFLVAESPGPDGGIDGCLALAVHPPDPARGRGPAGVLYNFCVAPHRQGRGLGALLLEAALDRAAEAPLGTLFTATTGSGALFLRYGFTPVSPGSAPAAWARAIDPRRGARVLGRTV</sequence>
<dbReference type="Gene3D" id="3.40.630.30">
    <property type="match status" value="1"/>
</dbReference>
<dbReference type="GO" id="GO:0016747">
    <property type="term" value="F:acyltransferase activity, transferring groups other than amino-acyl groups"/>
    <property type="evidence" value="ECO:0007669"/>
    <property type="project" value="InterPro"/>
</dbReference>
<gene>
    <name evidence="2" type="ORF">IF129_06040</name>
</gene>
<feature type="domain" description="N-acetyltransferase" evidence="1">
    <location>
        <begin position="12"/>
        <end position="161"/>
    </location>
</feature>
<dbReference type="SUPFAM" id="SSF55729">
    <property type="entry name" value="Acyl-CoA N-acyltransferases (Nat)"/>
    <property type="match status" value="1"/>
</dbReference>
<dbReference type="InterPro" id="IPR016181">
    <property type="entry name" value="Acyl_CoA_acyltransferase"/>
</dbReference>
<evidence type="ECO:0000259" key="1">
    <source>
        <dbReference type="PROSITE" id="PS51186"/>
    </source>
</evidence>
<dbReference type="Pfam" id="PF13508">
    <property type="entry name" value="Acetyltransf_7"/>
    <property type="match status" value="1"/>
</dbReference>
<organism evidence="2 3">
    <name type="scientific">Streptomyces chumphonensis</name>
    <dbReference type="NCBI Taxonomy" id="1214925"/>
    <lineage>
        <taxon>Bacteria</taxon>
        <taxon>Bacillati</taxon>
        <taxon>Actinomycetota</taxon>
        <taxon>Actinomycetes</taxon>
        <taxon>Kitasatosporales</taxon>
        <taxon>Streptomycetaceae</taxon>
        <taxon>Streptomyces</taxon>
    </lineage>
</organism>
<dbReference type="Proteomes" id="UP000632289">
    <property type="component" value="Unassembled WGS sequence"/>
</dbReference>
<keyword evidence="3" id="KW-1185">Reference proteome</keyword>
<proteinExistence type="predicted"/>
<dbReference type="EMBL" id="JACXYU010000002">
    <property type="protein sequence ID" value="MBD3931120.1"/>
    <property type="molecule type" value="Genomic_DNA"/>
</dbReference>
<reference evidence="2" key="1">
    <citation type="submission" date="2020-09" db="EMBL/GenBank/DDBJ databases">
        <title>Secondary metabolite and genome analysis of marine Streptomyces chumphonensis KK1-2T.</title>
        <authorList>
            <person name="Phongsopitanun W."/>
            <person name="Kanchanasin P."/>
            <person name="Pittayakhajonwut P."/>
            <person name="Suwanborirux K."/>
            <person name="Tanasupawat S."/>
        </authorList>
    </citation>
    <scope>NUCLEOTIDE SEQUENCE</scope>
    <source>
        <strain evidence="2">KK1-2</strain>
    </source>
</reference>
<name>A0A927EW90_9ACTN</name>
<dbReference type="PROSITE" id="PS51186">
    <property type="entry name" value="GNAT"/>
    <property type="match status" value="1"/>
</dbReference>
<comment type="caution">
    <text evidence="2">The sequence shown here is derived from an EMBL/GenBank/DDBJ whole genome shotgun (WGS) entry which is preliminary data.</text>
</comment>